<dbReference type="Gene3D" id="1.50.10.160">
    <property type="match status" value="1"/>
</dbReference>
<comment type="cofactor">
    <cofactor evidence="1">
        <name>Mg(2+)</name>
        <dbReference type="ChEBI" id="CHEBI:18420"/>
    </cofactor>
</comment>
<dbReference type="AlphaFoldDB" id="A0A834Z546"/>
<name>A0A834Z546_TETSI</name>
<dbReference type="GO" id="GO:0000287">
    <property type="term" value="F:magnesium ion binding"/>
    <property type="evidence" value="ECO:0007669"/>
    <property type="project" value="InterPro"/>
</dbReference>
<dbReference type="InterPro" id="IPR008949">
    <property type="entry name" value="Isoprenoid_synthase_dom_sf"/>
</dbReference>
<dbReference type="SUPFAM" id="SSF48239">
    <property type="entry name" value="Terpenoid cyclases/Protein prenyltransferases"/>
    <property type="match status" value="2"/>
</dbReference>
<dbReference type="FunFam" id="1.50.10.130:FF:000002">
    <property type="entry name" value="Ent-copalyl diphosphate synthase, chloroplastic"/>
    <property type="match status" value="1"/>
</dbReference>
<keyword evidence="3" id="KW-0460">Magnesium</keyword>
<gene>
    <name evidence="6" type="ORF">HHK36_012640</name>
</gene>
<dbReference type="Pfam" id="PF03936">
    <property type="entry name" value="Terpene_synth_C"/>
    <property type="match status" value="1"/>
</dbReference>
<dbReference type="OrthoDB" id="2343925at2759"/>
<dbReference type="Pfam" id="PF01397">
    <property type="entry name" value="Terpene_synth"/>
    <property type="match status" value="1"/>
</dbReference>
<feature type="domain" description="Terpene synthase N-terminal" evidence="4">
    <location>
        <begin position="214"/>
        <end position="421"/>
    </location>
</feature>
<feature type="domain" description="Terpene synthase metal-binding" evidence="5">
    <location>
        <begin position="504"/>
        <end position="631"/>
    </location>
</feature>
<proteinExistence type="predicted"/>
<dbReference type="InterPro" id="IPR001906">
    <property type="entry name" value="Terpene_synth_N"/>
</dbReference>
<reference evidence="6 7" key="1">
    <citation type="submission" date="2020-04" db="EMBL/GenBank/DDBJ databases">
        <title>Plant Genome Project.</title>
        <authorList>
            <person name="Zhang R.-G."/>
        </authorList>
    </citation>
    <scope>NUCLEOTIDE SEQUENCE [LARGE SCALE GENOMIC DNA]</scope>
    <source>
        <strain evidence="6">YNK0</strain>
        <tissue evidence="6">Leaf</tissue>
    </source>
</reference>
<evidence type="ECO:0000256" key="1">
    <source>
        <dbReference type="ARBA" id="ARBA00001946"/>
    </source>
</evidence>
<evidence type="ECO:0000259" key="5">
    <source>
        <dbReference type="Pfam" id="PF03936"/>
    </source>
</evidence>
<protein>
    <submittedName>
        <fullName evidence="6">Uncharacterized protein</fullName>
    </submittedName>
</protein>
<keyword evidence="2" id="KW-0479">Metal-binding</keyword>
<evidence type="ECO:0000313" key="7">
    <source>
        <dbReference type="Proteomes" id="UP000655225"/>
    </source>
</evidence>
<accession>A0A834Z546</accession>
<dbReference type="EMBL" id="JABCRI010000008">
    <property type="protein sequence ID" value="KAF8401694.1"/>
    <property type="molecule type" value="Genomic_DNA"/>
</dbReference>
<organism evidence="6 7">
    <name type="scientific">Tetracentron sinense</name>
    <name type="common">Spur-leaf</name>
    <dbReference type="NCBI Taxonomy" id="13715"/>
    <lineage>
        <taxon>Eukaryota</taxon>
        <taxon>Viridiplantae</taxon>
        <taxon>Streptophyta</taxon>
        <taxon>Embryophyta</taxon>
        <taxon>Tracheophyta</taxon>
        <taxon>Spermatophyta</taxon>
        <taxon>Magnoliopsida</taxon>
        <taxon>Trochodendrales</taxon>
        <taxon>Trochodendraceae</taxon>
        <taxon>Tetracentron</taxon>
    </lineage>
</organism>
<dbReference type="Proteomes" id="UP000655225">
    <property type="component" value="Unassembled WGS sequence"/>
</dbReference>
<dbReference type="InterPro" id="IPR008930">
    <property type="entry name" value="Terpenoid_cyclase/PrenylTrfase"/>
</dbReference>
<dbReference type="FunFam" id="1.50.10.160:FF:000001">
    <property type="entry name" value="Ent-copalyl diphosphate synthase"/>
    <property type="match status" value="1"/>
</dbReference>
<dbReference type="PANTHER" id="PTHR31739:SF4">
    <property type="entry name" value="ENT-COPALYL DIPHOSPHATE SYNTHASE, CHLOROPLASTIC"/>
    <property type="match status" value="1"/>
</dbReference>
<dbReference type="InterPro" id="IPR036965">
    <property type="entry name" value="Terpene_synth_N_sf"/>
</dbReference>
<dbReference type="SFLD" id="SFLDG01014">
    <property type="entry name" value="Terpene_Cyclase_Like_1_N-term"/>
    <property type="match status" value="1"/>
</dbReference>
<dbReference type="GO" id="GO:0010333">
    <property type="term" value="F:terpene synthase activity"/>
    <property type="evidence" value="ECO:0007669"/>
    <property type="project" value="InterPro"/>
</dbReference>
<dbReference type="InterPro" id="IPR005630">
    <property type="entry name" value="Terpene_synthase_metal-bd"/>
</dbReference>
<evidence type="ECO:0000256" key="3">
    <source>
        <dbReference type="ARBA" id="ARBA00022842"/>
    </source>
</evidence>
<dbReference type="Gene3D" id="1.10.600.10">
    <property type="entry name" value="Farnesyl Diphosphate Synthase"/>
    <property type="match status" value="1"/>
</dbReference>
<dbReference type="SUPFAM" id="SSF48576">
    <property type="entry name" value="Terpenoid synthases"/>
    <property type="match status" value="1"/>
</dbReference>
<dbReference type="InterPro" id="IPR050148">
    <property type="entry name" value="Terpene_synthase-like"/>
</dbReference>
<evidence type="ECO:0000256" key="2">
    <source>
        <dbReference type="ARBA" id="ARBA00022723"/>
    </source>
</evidence>
<dbReference type="OMA" id="GMHFIRE"/>
<keyword evidence="7" id="KW-1185">Reference proteome</keyword>
<dbReference type="Gene3D" id="1.50.10.130">
    <property type="entry name" value="Terpene synthase, N-terminal domain"/>
    <property type="match status" value="1"/>
</dbReference>
<evidence type="ECO:0000259" key="4">
    <source>
        <dbReference type="Pfam" id="PF01397"/>
    </source>
</evidence>
<dbReference type="PANTHER" id="PTHR31739">
    <property type="entry name" value="ENT-COPALYL DIPHOSPHATE SYNTHASE, CHLOROPLASTIC"/>
    <property type="match status" value="1"/>
</dbReference>
<evidence type="ECO:0000313" key="6">
    <source>
        <dbReference type="EMBL" id="KAF8401694.1"/>
    </source>
</evidence>
<dbReference type="GO" id="GO:0009686">
    <property type="term" value="P:gibberellin biosynthetic process"/>
    <property type="evidence" value="ECO:0007669"/>
    <property type="project" value="TreeGrafter"/>
</dbReference>
<comment type="caution">
    <text evidence="6">The sequence shown here is derived from an EMBL/GenBank/DDBJ whole genome shotgun (WGS) entry which is preliminary data.</text>
</comment>
<dbReference type="GO" id="GO:0009507">
    <property type="term" value="C:chloroplast"/>
    <property type="evidence" value="ECO:0007669"/>
    <property type="project" value="TreeGrafter"/>
</dbReference>
<sequence length="753" mass="86067">MEVLQNSIPVIEWQEILEDDREGEALKVSISNEIMEMVNSIRSMLGSMDDGEISISAYDTAWLALVEDIHGSGAPQFPSTLQWIVHNQLPDGSWGDRYIFSAYDRIISTLACVVALKSWNIHPERCEKGMSFLLGNMGKLKNENAEHMTIGFELSFPSLIDMARRIDLDVPDDSPVLEDIYAKRNLKLTRIPKDLMHTVPTTLLYSLEGMPDLDWEKLLKLQVPDGSFLCSPSSTAFALMHTKDENCLKYLQKIVERFNGGAPCVYPVDLFERVWASDRLERLGISRYFQSEIEECINYVYRYWTEDGVSWARNSGGVYDSDDTAMGFRVLRLHGHDVSSDVFRQYENGGEFLCCVGQADQSITTVLSLYRASQVLFPGEQILEDVKTFSSRFLREIETSNKLVDKWIITKDLSGEVRYALDVPWYASLPRIETRFFVEQYGGSNDVWIGKTLYRMGYVNNNTYLELAKLDFNNCQALHQLEWIRIQKWYTECNLGDFGENQKTLLLTYFVAAASIFEPERSKERLAWARTAVLLEAISCFFNNEDCSLEQRRAFLHDFSSSSSSDNNNRRRGSKRTKQGLVEVLLGTVNNLSSDALTTHSIDIHHHLQCAWETWLFAWVGEEEGRHHEETELLVRTINLCSGHLLSEELLSHPHYKRLSLLTNRVCHQLRHVSRLKIDGKGSDDTNMGSIHTSSIESNMQELVQSVLQNSDGIDRNIKQTFLTVAKSFYYTACCTPDNINLHIAKVLFEAVV</sequence>